<keyword evidence="6" id="KW-0732">Signal</keyword>
<dbReference type="InterPro" id="IPR017853">
    <property type="entry name" value="GH"/>
</dbReference>
<dbReference type="InterPro" id="IPR000805">
    <property type="entry name" value="Glyco_hydro_26"/>
</dbReference>
<dbReference type="SUPFAM" id="SSF51445">
    <property type="entry name" value="(Trans)glycosidases"/>
    <property type="match status" value="1"/>
</dbReference>
<comment type="similarity">
    <text evidence="1 4">Belongs to the glycosyl hydrolase 26 family.</text>
</comment>
<keyword evidence="9" id="KW-1185">Reference proteome</keyword>
<evidence type="ECO:0000256" key="2">
    <source>
        <dbReference type="ARBA" id="ARBA00022801"/>
    </source>
</evidence>
<evidence type="ECO:0000256" key="4">
    <source>
        <dbReference type="PROSITE-ProRule" id="PRU01100"/>
    </source>
</evidence>
<sequence>MAPSSLKRWLARPAIALGAVLFLIPTAASAAAACPPTGNHPPTGGHPSTAYHPPIRSGLPWASGAYVDSWTPSDTTAFGDWRGHKMDVAVTWPMRTHWADFTEPNANYDAYAGSPWTMVFGVPPIPEDGSATLAGCAAGDYTQQWQTFARTMRSYHLDNSIIRLGWEFNGNWYVWGADATDFAGCWRQIVTTVRRIAPGLKFDWSVDRGSAAGLPGDEVLAAYPGNAYVDIVGVDSYDFWGDLDSQFNGAYGLNYWLAFAKAHGKRLSVPEWGVYPGDPNGNGDDPAYIKAMHDFFAHNARDIAYESYFDESAAYYGGSIFDPVQNPNASAEYQRLW</sequence>
<accession>A0ABP9RVQ9</accession>
<evidence type="ECO:0000256" key="1">
    <source>
        <dbReference type="ARBA" id="ARBA00007754"/>
    </source>
</evidence>
<feature type="active site" description="Nucleophile" evidence="4">
    <location>
        <position position="271"/>
    </location>
</feature>
<dbReference type="Gene3D" id="3.20.20.80">
    <property type="entry name" value="Glycosidases"/>
    <property type="match status" value="1"/>
</dbReference>
<gene>
    <name evidence="8" type="ORF">GCM10023322_35820</name>
</gene>
<evidence type="ECO:0000256" key="6">
    <source>
        <dbReference type="SAM" id="SignalP"/>
    </source>
</evidence>
<evidence type="ECO:0000313" key="9">
    <source>
        <dbReference type="Proteomes" id="UP001501570"/>
    </source>
</evidence>
<comment type="caution">
    <text evidence="8">The sequence shown here is derived from an EMBL/GenBank/DDBJ whole genome shotgun (WGS) entry which is preliminary data.</text>
</comment>
<feature type="chain" id="PRO_5047364929" description="GH26 domain-containing protein" evidence="6">
    <location>
        <begin position="33"/>
        <end position="337"/>
    </location>
</feature>
<dbReference type="PROSITE" id="PS51257">
    <property type="entry name" value="PROKAR_LIPOPROTEIN"/>
    <property type="match status" value="1"/>
</dbReference>
<dbReference type="PANTHER" id="PTHR40079">
    <property type="entry name" value="MANNAN ENDO-1,4-BETA-MANNOSIDASE E-RELATED"/>
    <property type="match status" value="1"/>
</dbReference>
<feature type="compositionally biased region" description="Low complexity" evidence="5">
    <location>
        <begin position="33"/>
        <end position="47"/>
    </location>
</feature>
<proteinExistence type="inferred from homology"/>
<keyword evidence="2 4" id="KW-0378">Hydrolase</keyword>
<dbReference type="EMBL" id="BAABJQ010000009">
    <property type="protein sequence ID" value="GAA5187441.1"/>
    <property type="molecule type" value="Genomic_DNA"/>
</dbReference>
<feature type="domain" description="GH26" evidence="7">
    <location>
        <begin position="1"/>
        <end position="337"/>
    </location>
</feature>
<dbReference type="PROSITE" id="PS51764">
    <property type="entry name" value="GH26"/>
    <property type="match status" value="1"/>
</dbReference>
<keyword evidence="3 4" id="KW-0326">Glycosidase</keyword>
<feature type="region of interest" description="Disordered" evidence="5">
    <location>
        <begin position="33"/>
        <end position="52"/>
    </location>
</feature>
<dbReference type="PANTHER" id="PTHR40079:SF4">
    <property type="entry name" value="GH26 DOMAIN-CONTAINING PROTEIN-RELATED"/>
    <property type="match status" value="1"/>
</dbReference>
<dbReference type="InterPro" id="IPR022790">
    <property type="entry name" value="GH26_dom"/>
</dbReference>
<evidence type="ECO:0000256" key="5">
    <source>
        <dbReference type="SAM" id="MobiDB-lite"/>
    </source>
</evidence>
<organism evidence="8 9">
    <name type="scientific">Rugosimonospora acidiphila</name>
    <dbReference type="NCBI Taxonomy" id="556531"/>
    <lineage>
        <taxon>Bacteria</taxon>
        <taxon>Bacillati</taxon>
        <taxon>Actinomycetota</taxon>
        <taxon>Actinomycetes</taxon>
        <taxon>Micromonosporales</taxon>
        <taxon>Micromonosporaceae</taxon>
        <taxon>Rugosimonospora</taxon>
    </lineage>
</organism>
<dbReference type="Pfam" id="PF02156">
    <property type="entry name" value="Glyco_hydro_26"/>
    <property type="match status" value="1"/>
</dbReference>
<dbReference type="Proteomes" id="UP001501570">
    <property type="component" value="Unassembled WGS sequence"/>
</dbReference>
<feature type="signal peptide" evidence="6">
    <location>
        <begin position="1"/>
        <end position="32"/>
    </location>
</feature>
<name>A0ABP9RVQ9_9ACTN</name>
<evidence type="ECO:0000259" key="7">
    <source>
        <dbReference type="PROSITE" id="PS51764"/>
    </source>
</evidence>
<evidence type="ECO:0000313" key="8">
    <source>
        <dbReference type="EMBL" id="GAA5187441.1"/>
    </source>
</evidence>
<dbReference type="RefSeq" id="WP_345630941.1">
    <property type="nucleotide sequence ID" value="NZ_BAABJQ010000009.1"/>
</dbReference>
<reference evidence="9" key="1">
    <citation type="journal article" date="2019" name="Int. J. Syst. Evol. Microbiol.">
        <title>The Global Catalogue of Microorganisms (GCM) 10K type strain sequencing project: providing services to taxonomists for standard genome sequencing and annotation.</title>
        <authorList>
            <consortium name="The Broad Institute Genomics Platform"/>
            <consortium name="The Broad Institute Genome Sequencing Center for Infectious Disease"/>
            <person name="Wu L."/>
            <person name="Ma J."/>
        </authorList>
    </citation>
    <scope>NUCLEOTIDE SEQUENCE [LARGE SCALE GENOMIC DNA]</scope>
    <source>
        <strain evidence="9">JCM 18304</strain>
    </source>
</reference>
<evidence type="ECO:0000256" key="3">
    <source>
        <dbReference type="ARBA" id="ARBA00023295"/>
    </source>
</evidence>
<protein>
    <recommendedName>
        <fullName evidence="7">GH26 domain-containing protein</fullName>
    </recommendedName>
</protein>
<feature type="active site" description="Proton donor" evidence="4">
    <location>
        <position position="167"/>
    </location>
</feature>